<dbReference type="EMBL" id="JAIWYP010000010">
    <property type="protein sequence ID" value="KAH3755199.1"/>
    <property type="molecule type" value="Genomic_DNA"/>
</dbReference>
<gene>
    <name evidence="1" type="ORF">DPMN_189889</name>
</gene>
<accession>A0A9D4IBF9</accession>
<name>A0A9D4IBF9_DREPO</name>
<reference evidence="1" key="2">
    <citation type="submission" date="2020-11" db="EMBL/GenBank/DDBJ databases">
        <authorList>
            <person name="McCartney M.A."/>
            <person name="Auch B."/>
            <person name="Kono T."/>
            <person name="Mallez S."/>
            <person name="Becker A."/>
            <person name="Gohl D.M."/>
            <person name="Silverstein K.A.T."/>
            <person name="Koren S."/>
            <person name="Bechman K.B."/>
            <person name="Herman A."/>
            <person name="Abrahante J.E."/>
            <person name="Garbe J."/>
        </authorList>
    </citation>
    <scope>NUCLEOTIDE SEQUENCE</scope>
    <source>
        <strain evidence="1">Duluth1</strain>
        <tissue evidence="1">Whole animal</tissue>
    </source>
</reference>
<proteinExistence type="predicted"/>
<evidence type="ECO:0000313" key="2">
    <source>
        <dbReference type="Proteomes" id="UP000828390"/>
    </source>
</evidence>
<dbReference type="AlphaFoldDB" id="A0A9D4IBF9"/>
<evidence type="ECO:0000313" key="1">
    <source>
        <dbReference type="EMBL" id="KAH3755199.1"/>
    </source>
</evidence>
<organism evidence="1 2">
    <name type="scientific">Dreissena polymorpha</name>
    <name type="common">Zebra mussel</name>
    <name type="synonym">Mytilus polymorpha</name>
    <dbReference type="NCBI Taxonomy" id="45954"/>
    <lineage>
        <taxon>Eukaryota</taxon>
        <taxon>Metazoa</taxon>
        <taxon>Spiralia</taxon>
        <taxon>Lophotrochozoa</taxon>
        <taxon>Mollusca</taxon>
        <taxon>Bivalvia</taxon>
        <taxon>Autobranchia</taxon>
        <taxon>Heteroconchia</taxon>
        <taxon>Euheterodonta</taxon>
        <taxon>Imparidentia</taxon>
        <taxon>Neoheterodontei</taxon>
        <taxon>Myida</taxon>
        <taxon>Dreissenoidea</taxon>
        <taxon>Dreissenidae</taxon>
        <taxon>Dreissena</taxon>
    </lineage>
</organism>
<protein>
    <submittedName>
        <fullName evidence="1">Uncharacterized protein</fullName>
    </submittedName>
</protein>
<comment type="caution">
    <text evidence="1">The sequence shown here is derived from an EMBL/GenBank/DDBJ whole genome shotgun (WGS) entry which is preliminary data.</text>
</comment>
<keyword evidence="2" id="KW-1185">Reference proteome</keyword>
<reference evidence="1" key="1">
    <citation type="journal article" date="2019" name="bioRxiv">
        <title>The Genome of the Zebra Mussel, Dreissena polymorpha: A Resource for Invasive Species Research.</title>
        <authorList>
            <person name="McCartney M.A."/>
            <person name="Auch B."/>
            <person name="Kono T."/>
            <person name="Mallez S."/>
            <person name="Zhang Y."/>
            <person name="Obille A."/>
            <person name="Becker A."/>
            <person name="Abrahante J.E."/>
            <person name="Garbe J."/>
            <person name="Badalamenti J.P."/>
            <person name="Herman A."/>
            <person name="Mangelson H."/>
            <person name="Liachko I."/>
            <person name="Sullivan S."/>
            <person name="Sone E.D."/>
            <person name="Koren S."/>
            <person name="Silverstein K.A.T."/>
            <person name="Beckman K.B."/>
            <person name="Gohl D.M."/>
        </authorList>
    </citation>
    <scope>NUCLEOTIDE SEQUENCE</scope>
    <source>
        <strain evidence="1">Duluth1</strain>
        <tissue evidence="1">Whole animal</tissue>
    </source>
</reference>
<dbReference type="Proteomes" id="UP000828390">
    <property type="component" value="Unassembled WGS sequence"/>
</dbReference>
<sequence>MSHFRSHNSEKENQTNVPLRIPPHSKLRDIFLEEDTLTLWKPSVDSRQYYLIPGSVQDGDLTPVLQTYYTKFDCVTSILTFDDAVPIFASQSTSLRPTDDYSVLRDYHKIRGLWFKPDIEEQLGPEEETTLGNIKLSIALAKYENESIFSNMNIYFLEVLDYPAEDKSVSRLLVTKTRHTEFESYDMFKQGGPVYMKKNSDVDGDIDIHYLRVCHNFTGRKWRHEVEFMLEEDPWPMCKIIPVNNRCRKRPTITVVRDLGISLPCRYMGATWRETLAGLFVWSLRTYIVWLIFERLHDKVKNALDKATNHVNIREVIHTECPVVCKSMFETYEILSTFIAKCENEQDLKDLLDIFLSLHKCDEGNCSLVSLKSLNAAHVLPGILFLLEKTIACASPQFRFELTSTIMPWSVMGYYCSDLKIRSHRKMVIFISQLPGINTDLEPRALSPTPFFTGGDPSSGYGSAPVTPNTLFATSVHFRRRRSSQMSSVSSLESP</sequence>